<evidence type="ECO:0000313" key="8">
    <source>
        <dbReference type="Proteomes" id="UP001168575"/>
    </source>
</evidence>
<dbReference type="PANTHER" id="PTHR11070">
    <property type="entry name" value="UVRD / RECB / PCRA DNA HELICASE FAMILY MEMBER"/>
    <property type="match status" value="1"/>
</dbReference>
<name>A0AA43U9Z8_9ACTN</name>
<organism evidence="7 8">
    <name type="scientific">Phoenicibacter congonensis</name>
    <dbReference type="NCBI Taxonomy" id="1944646"/>
    <lineage>
        <taxon>Bacteria</taxon>
        <taxon>Bacillati</taxon>
        <taxon>Actinomycetota</taxon>
        <taxon>Coriobacteriia</taxon>
        <taxon>Eggerthellales</taxon>
        <taxon>Eggerthellaceae</taxon>
        <taxon>Phoenicibacter</taxon>
    </lineage>
</organism>
<proteinExistence type="predicted"/>
<feature type="non-terminal residue" evidence="7">
    <location>
        <position position="182"/>
    </location>
</feature>
<evidence type="ECO:0000256" key="2">
    <source>
        <dbReference type="ARBA" id="ARBA00022801"/>
    </source>
</evidence>
<dbReference type="GO" id="GO:0033202">
    <property type="term" value="C:DNA helicase complex"/>
    <property type="evidence" value="ECO:0007669"/>
    <property type="project" value="TreeGrafter"/>
</dbReference>
<dbReference type="Proteomes" id="UP001168575">
    <property type="component" value="Unassembled WGS sequence"/>
</dbReference>
<keyword evidence="4 5" id="KW-0067">ATP-binding</keyword>
<sequence length="182" mass="20027">MADFKPTASQQAAINACGGAVLVSAGAGSGKTRVLTERLMRRICDDERPVDLDSFLIITFTRAAAAELRGRIMEELAARLAADPGNRRLRRQSAMCRRAQIGTIHSFCADVLRENCHAIGLTPDFKIVDDERAESMRAAALDRTLDARYERMDSLPGFRLLADTVGAGRDDRRLSELVLNLH</sequence>
<dbReference type="EMBL" id="JAUMVS010000412">
    <property type="protein sequence ID" value="MDO4843000.1"/>
    <property type="molecule type" value="Genomic_DNA"/>
</dbReference>
<reference evidence="7" key="1">
    <citation type="submission" date="2023-07" db="EMBL/GenBank/DDBJ databases">
        <title>Between Cages and Wild: Unraveling the Impact of Captivity on Animal Microbiomes and Antimicrobial Resistance.</title>
        <authorList>
            <person name="Schmartz G.P."/>
            <person name="Rehner J."/>
            <person name="Schuff M.J."/>
            <person name="Becker S.L."/>
            <person name="Kravczyk M."/>
            <person name="Gurevich A."/>
            <person name="Francke R."/>
            <person name="Mueller R."/>
            <person name="Keller V."/>
            <person name="Keller A."/>
        </authorList>
    </citation>
    <scope>NUCLEOTIDE SEQUENCE</scope>
    <source>
        <strain evidence="7">S12M_St_49</strain>
    </source>
</reference>
<dbReference type="InterPro" id="IPR014016">
    <property type="entry name" value="UvrD-like_ATP-bd"/>
</dbReference>
<keyword evidence="3 5" id="KW-0347">Helicase</keyword>
<dbReference type="GO" id="GO:0003677">
    <property type="term" value="F:DNA binding"/>
    <property type="evidence" value="ECO:0007669"/>
    <property type="project" value="InterPro"/>
</dbReference>
<dbReference type="PROSITE" id="PS51198">
    <property type="entry name" value="UVRD_HELICASE_ATP_BIND"/>
    <property type="match status" value="1"/>
</dbReference>
<dbReference type="AlphaFoldDB" id="A0AA43U9Z8"/>
<evidence type="ECO:0000256" key="3">
    <source>
        <dbReference type="ARBA" id="ARBA00022806"/>
    </source>
</evidence>
<dbReference type="Gene3D" id="3.40.50.300">
    <property type="entry name" value="P-loop containing nucleotide triphosphate hydrolases"/>
    <property type="match status" value="1"/>
</dbReference>
<keyword evidence="2 5" id="KW-0378">Hydrolase</keyword>
<gene>
    <name evidence="7" type="ORF">Q3982_10020</name>
</gene>
<dbReference type="GO" id="GO:0043138">
    <property type="term" value="F:3'-5' DNA helicase activity"/>
    <property type="evidence" value="ECO:0007669"/>
    <property type="project" value="TreeGrafter"/>
</dbReference>
<dbReference type="GO" id="GO:0000725">
    <property type="term" value="P:recombinational repair"/>
    <property type="evidence" value="ECO:0007669"/>
    <property type="project" value="TreeGrafter"/>
</dbReference>
<dbReference type="GO" id="GO:0005829">
    <property type="term" value="C:cytosol"/>
    <property type="evidence" value="ECO:0007669"/>
    <property type="project" value="TreeGrafter"/>
</dbReference>
<accession>A0AA43U9Z8</accession>
<evidence type="ECO:0000259" key="6">
    <source>
        <dbReference type="PROSITE" id="PS51198"/>
    </source>
</evidence>
<dbReference type="PANTHER" id="PTHR11070:SF48">
    <property type="entry name" value="ATP-DEPENDENT HELICASE_NUCLEASE SUBUNIT A"/>
    <property type="match status" value="1"/>
</dbReference>
<protein>
    <submittedName>
        <fullName evidence="7">UvrD-helicase domain-containing protein</fullName>
    </submittedName>
</protein>
<dbReference type="InterPro" id="IPR027417">
    <property type="entry name" value="P-loop_NTPase"/>
</dbReference>
<dbReference type="SUPFAM" id="SSF52540">
    <property type="entry name" value="P-loop containing nucleoside triphosphate hydrolases"/>
    <property type="match status" value="1"/>
</dbReference>
<keyword evidence="1 5" id="KW-0547">Nucleotide-binding</keyword>
<comment type="caution">
    <text evidence="7">The sequence shown here is derived from an EMBL/GenBank/DDBJ whole genome shotgun (WGS) entry which is preliminary data.</text>
</comment>
<evidence type="ECO:0000256" key="4">
    <source>
        <dbReference type="ARBA" id="ARBA00022840"/>
    </source>
</evidence>
<dbReference type="GO" id="GO:0005524">
    <property type="term" value="F:ATP binding"/>
    <property type="evidence" value="ECO:0007669"/>
    <property type="project" value="UniProtKB-UniRule"/>
</dbReference>
<feature type="binding site" evidence="5">
    <location>
        <begin position="25"/>
        <end position="32"/>
    </location>
    <ligand>
        <name>ATP</name>
        <dbReference type="ChEBI" id="CHEBI:30616"/>
    </ligand>
</feature>
<evidence type="ECO:0000256" key="5">
    <source>
        <dbReference type="PROSITE-ProRule" id="PRU00560"/>
    </source>
</evidence>
<dbReference type="InterPro" id="IPR000212">
    <property type="entry name" value="DNA_helicase_UvrD/REP"/>
</dbReference>
<keyword evidence="8" id="KW-1185">Reference proteome</keyword>
<feature type="domain" description="UvrD-like helicase ATP-binding" evidence="6">
    <location>
        <begin position="4"/>
        <end position="182"/>
    </location>
</feature>
<dbReference type="Pfam" id="PF00580">
    <property type="entry name" value="UvrD-helicase"/>
    <property type="match status" value="1"/>
</dbReference>
<evidence type="ECO:0000256" key="1">
    <source>
        <dbReference type="ARBA" id="ARBA00022741"/>
    </source>
</evidence>
<dbReference type="GO" id="GO:0016787">
    <property type="term" value="F:hydrolase activity"/>
    <property type="evidence" value="ECO:0007669"/>
    <property type="project" value="UniProtKB-UniRule"/>
</dbReference>
<evidence type="ECO:0000313" key="7">
    <source>
        <dbReference type="EMBL" id="MDO4843000.1"/>
    </source>
</evidence>